<dbReference type="GO" id="GO:0006904">
    <property type="term" value="P:vesicle docking involved in exocytosis"/>
    <property type="evidence" value="ECO:0007669"/>
    <property type="project" value="TreeGrafter"/>
</dbReference>
<dbReference type="CDD" id="cd16688">
    <property type="entry name" value="RING-H2_Vps11"/>
    <property type="match status" value="1"/>
</dbReference>
<feature type="region of interest" description="Disordered" evidence="12">
    <location>
        <begin position="1892"/>
        <end position="1934"/>
    </location>
</feature>
<evidence type="ECO:0000256" key="12">
    <source>
        <dbReference type="SAM" id="MobiDB-lite"/>
    </source>
</evidence>
<dbReference type="InterPro" id="IPR057308">
    <property type="entry name" value="CHCR_PEP5_VPS11"/>
</dbReference>
<dbReference type="GO" id="GO:0030897">
    <property type="term" value="C:HOPS complex"/>
    <property type="evidence" value="ECO:0007669"/>
    <property type="project" value="TreeGrafter"/>
</dbReference>
<dbReference type="SUPFAM" id="SSF55681">
    <property type="entry name" value="Class II aaRS and biotin synthetases"/>
    <property type="match status" value="1"/>
</dbReference>
<dbReference type="PROSITE" id="PS50236">
    <property type="entry name" value="CHCR"/>
    <property type="match status" value="1"/>
</dbReference>
<dbReference type="GO" id="GO:0005768">
    <property type="term" value="C:endosome"/>
    <property type="evidence" value="ECO:0007669"/>
    <property type="project" value="TreeGrafter"/>
</dbReference>
<dbReference type="InterPro" id="IPR001841">
    <property type="entry name" value="Znf_RING"/>
</dbReference>
<keyword evidence="5" id="KW-0862">Zinc</keyword>
<feature type="compositionally biased region" description="Basic and acidic residues" evidence="12">
    <location>
        <begin position="1007"/>
        <end position="1024"/>
    </location>
</feature>
<dbReference type="PROSITE" id="PS50089">
    <property type="entry name" value="ZF_RING_2"/>
    <property type="match status" value="1"/>
</dbReference>
<comment type="caution">
    <text evidence="15">The sequence shown here is derived from an EMBL/GenBank/DDBJ whole genome shotgun (WGS) entry which is preliminary data.</text>
</comment>
<keyword evidence="7" id="KW-0472">Membrane</keyword>
<keyword evidence="6" id="KW-0653">Protein transport</keyword>
<dbReference type="Proteomes" id="UP001201980">
    <property type="component" value="Unassembled WGS sequence"/>
</dbReference>
<dbReference type="FunFam" id="1.25.40.10:FF:000440">
    <property type="entry name" value="E3 ubiquitin-protein ligase PEP5"/>
    <property type="match status" value="1"/>
</dbReference>
<dbReference type="SMART" id="SM00184">
    <property type="entry name" value="RING"/>
    <property type="match status" value="1"/>
</dbReference>
<feature type="compositionally biased region" description="Polar residues" evidence="12">
    <location>
        <begin position="1162"/>
        <end position="1173"/>
    </location>
</feature>
<proteinExistence type="inferred from homology"/>
<dbReference type="GO" id="GO:0007032">
    <property type="term" value="P:endosome organization"/>
    <property type="evidence" value="ECO:0007669"/>
    <property type="project" value="TreeGrafter"/>
</dbReference>
<feature type="region of interest" description="Disordered" evidence="12">
    <location>
        <begin position="878"/>
        <end position="899"/>
    </location>
</feature>
<dbReference type="Gene3D" id="3.30.930.10">
    <property type="entry name" value="Bira Bifunctional Protein, Domain 2"/>
    <property type="match status" value="1"/>
</dbReference>
<feature type="domain" description="BPL/LPL catalytic" evidence="14">
    <location>
        <begin position="69"/>
        <end position="275"/>
    </location>
</feature>
<dbReference type="InterPro" id="IPR004143">
    <property type="entry name" value="BPL_LPL_catalytic"/>
</dbReference>
<dbReference type="InterPro" id="IPR036322">
    <property type="entry name" value="WD40_repeat_dom_sf"/>
</dbReference>
<evidence type="ECO:0000256" key="7">
    <source>
        <dbReference type="ARBA" id="ARBA00023136"/>
    </source>
</evidence>
<keyword evidence="3" id="KW-0479">Metal-binding</keyword>
<evidence type="ECO:0000256" key="11">
    <source>
        <dbReference type="SAM" id="Coils"/>
    </source>
</evidence>
<keyword evidence="11" id="KW-0175">Coiled coil</keyword>
<keyword evidence="2" id="KW-0813">Transport</keyword>
<feature type="region of interest" description="Disordered" evidence="12">
    <location>
        <begin position="981"/>
        <end position="1037"/>
    </location>
</feature>
<feature type="coiled-coil region" evidence="11">
    <location>
        <begin position="812"/>
        <end position="850"/>
    </location>
</feature>
<gene>
    <name evidence="15" type="ORF">MKZ38_000530</name>
</gene>
<dbReference type="GO" id="GO:0007033">
    <property type="term" value="P:vacuole organization"/>
    <property type="evidence" value="ECO:0007669"/>
    <property type="project" value="TreeGrafter"/>
</dbReference>
<dbReference type="SUPFAM" id="SSF48371">
    <property type="entry name" value="ARM repeat"/>
    <property type="match status" value="1"/>
</dbReference>
<evidence type="ECO:0000313" key="15">
    <source>
        <dbReference type="EMBL" id="KAJ2902480.1"/>
    </source>
</evidence>
<dbReference type="CDD" id="cd16443">
    <property type="entry name" value="LplA"/>
    <property type="match status" value="1"/>
</dbReference>
<dbReference type="PROSITE" id="PS51733">
    <property type="entry name" value="BPL_LPL_CATALYTIC"/>
    <property type="match status" value="1"/>
</dbReference>
<reference evidence="15" key="1">
    <citation type="submission" date="2022-07" db="EMBL/GenBank/DDBJ databases">
        <title>Draft genome sequence of Zalerion maritima ATCC 34329, a (micro)plastics degrading marine fungus.</title>
        <authorList>
            <person name="Paco A."/>
            <person name="Goncalves M.F.M."/>
            <person name="Rocha-Santos T.A.P."/>
            <person name="Alves A."/>
        </authorList>
    </citation>
    <scope>NUCLEOTIDE SEQUENCE</scope>
    <source>
        <strain evidence="15">ATCC 34329</strain>
    </source>
</reference>
<evidence type="ECO:0000256" key="4">
    <source>
        <dbReference type="ARBA" id="ARBA00022771"/>
    </source>
</evidence>
<feature type="compositionally biased region" description="Pro residues" evidence="12">
    <location>
        <begin position="1828"/>
        <end position="1840"/>
    </location>
</feature>
<dbReference type="InterPro" id="IPR024763">
    <property type="entry name" value="VPS11_C"/>
</dbReference>
<evidence type="ECO:0000256" key="3">
    <source>
        <dbReference type="ARBA" id="ARBA00022723"/>
    </source>
</evidence>
<dbReference type="Gene3D" id="1.25.40.10">
    <property type="entry name" value="Tetratricopeptide repeat domain"/>
    <property type="match status" value="1"/>
</dbReference>
<feature type="compositionally biased region" description="Polar residues" evidence="12">
    <location>
        <begin position="1810"/>
        <end position="1822"/>
    </location>
</feature>
<dbReference type="GO" id="GO:0030674">
    <property type="term" value="F:protein-macromolecule adaptor activity"/>
    <property type="evidence" value="ECO:0007669"/>
    <property type="project" value="TreeGrafter"/>
</dbReference>
<dbReference type="Pfam" id="PF23341">
    <property type="entry name" value="PEP5_VPS11_N"/>
    <property type="match status" value="1"/>
</dbReference>
<evidence type="ECO:0000256" key="6">
    <source>
        <dbReference type="ARBA" id="ARBA00022927"/>
    </source>
</evidence>
<sequence length="2241" mass="251812">MTTFALFLRRASPILPLPRLPVSSLPPLRRYVSMLQAKNPDHKIQVWTSQSDNPFLNLAVETNLLKETPEDSVVLYLYFNSPCVVIGRNQNPWKEVNLTYHGRGVPRKEHTANEKSFHKPALLRRRSGGGTVWHDPKNLNWCVICPTKHFDRDKHAEMVVRALGHLGVKNVRVNERHDIVMDKVNDKDAKSETFKVSGSAYKVTRLRALHHGTLLLDSEYLDSVSPMLNSKAAPYLEARGSDSVKSKITNLGLADLDSVRSSIVKEFAALYGRTRQVVQFGKDMWEDHGVRNEARELENPNWVYNQTPQFTFNTHPPSGVKSKAPDGFSMAFTARHGVITDCHIIGLANRVPPVPPQMKNATCVKSIEAYEPKAKEIDHQLSQHLVGTELHAIKDWVVTFGTFSRPYLLSNDSVLAAGRFLNDLFYDKAVTRGEPIKTSHEGTIDVFISNVADVYLRTGNSLRRKALDAIVEYRSLVINVIQYTSRNVLGRYIIPIDQRSNWLDIVSEQEKLLVTYARSYRYQKMWNAREPFPTELGVSAWNLRGCRLKLEGKLRDGITFKKSAIGAWRPDIVLQKGDEDESPEPAKRSLNKYLKYIVKPDAELRGMLPIPKTFMGSLQPWVLQLRALIIIADWEISRHFNSKQVIWMLANWVSPRYDQRLRIPQELERRRERWRAAREEERRGRMKERLAKLRKQGGNYQELREGYMLGLLDEEMKREEVKKYQELSPYDKLELYRKVVSEKSDIVTKHLVLGENPEEDEDADLGVTWEDVSKNDTIDGKVDRPLRSEDLQDRRIFESEEEEEEYKIGIPSANLQAAVEIFEAELERRKKELKKKHEEVEREYEETRRQQYHEAHERLELEGKGRIPVRGGPTVPRRILAGHGPVSTEATSVGSARPAEISRLLEPKLLDPRKEATEFDGMINAADAARAPPVSPLQKWTPMREDRGPHLGCGPKLLDLDGKAASKRLGLVEKEVTEIRQRASGWKPPEHMKNKDGTWRSQKRLKLRTEEGQEKQKLDEKEQDFSPSQPSETTARYPLRLDGNLPERVVEPGWWTSGWRAGHWDGETGKWVEGEWVADARGDENACLRYDRGKHLPKDLKMWDRRETRFGSKTAFHNNARNLHARYYMRPVTAGWDEPQHARHGAVEHSDKGTTGPDKAHGSQSSRDIASPSINCSLRPEVKELLNINDPRSALTATWKSFDFFDVAKVRLGDDETRLFFESNEISCVRSGSDSLFVGSFDGFVRIIGPSWKIVKSFQAHDVGTITHMRQVEGTSLLVTIAEDLSNEPVLKTWALDKLEKKTGLPKCLSVVHVNNARKQFPISAFSALDDLTQLAVGFANGNVTLIRGDLVNDLGTKQRIIHEGEEPITGLVLRSEDNLTTLFISTTARILKLSITNRGHAQPPRTVEDSGCAVGCMTVDQRRGDIVVAREDAIYYYTFDGRGPPRAYEAQKSQVAVYQDYVAIVSPPEAGTGVKEATSMRRRFGGAAAEALFNTSTFTLLETELRLVAHSEAVISTVKAVVELWGDLFTILQNGKVYRYHEKTLQQKLELLYQRNLFPLAIELAHKAGMDAKQQQVIFRKFGDSLYHKADYDGAMSQYIRAIDTTEPSQVIRKFLDTQRIHNLIEYLEELHEHHKATADHTTLLLNCYAKLKDIDKLEKFIKSPGDLKFDLDTAISMCRQGGYYDQAAYLAKKHGEEDLVVDILIEDGKRYSEALHYTWQLDHEAAYPCLMKYARVLIENCPDDATQLFIEYYTGKYKPKPIDAAIRAAQSAGDTPVSGIGVAASAVQNLSSFLPLPYMNSSAIATPTSQTNYPTTSDQAIMSPVTRPPPKYTPPPPRTAFSSFIDHPDEFITFLEKCLEDPGAQGRGDADRTDLTTTLFEMYLQKAAESKGGKASGGRSTKNKNKGKSKKPGISEGDDSAGISGGAGVPEREKWEAKAKSLISSSESAATIENSDVLLLSHLSSFQTGTTLVKEQAGLLEDIFRSYTVAKDTRGALNALRKYGDREPNLYVMALSYLVSSVEVLEEAGGAEELGRILKKIDEEGLMAPLQVVQTLAGGDGTGGGGDETVATMGLIKPYLRESIERERREIEDNRGRIEDFRQETEQRREELKDLGSKPRVFQATRCADCGGTLELPAVHFLCKHSFHRRCLKGGGSDGGRGIGGVGSTRAGDGSEDVGECPVCKGQNAAIRAMKGQQAESRGRHDLFKAEIERAGNTTGGDRFAALAGWFGRGVLGGE</sequence>
<evidence type="ECO:0000256" key="10">
    <source>
        <dbReference type="PROSITE-ProRule" id="PRU01006"/>
    </source>
</evidence>
<keyword evidence="4 9" id="KW-0863">Zinc-finger</keyword>
<dbReference type="PANTHER" id="PTHR23323">
    <property type="entry name" value="VACUOLAR PROTEIN SORTING-ASSOCIATED PROTEIN"/>
    <property type="match status" value="1"/>
</dbReference>
<dbReference type="PANTHER" id="PTHR23323:SF24">
    <property type="entry name" value="VACUOLAR PROTEIN SORTING-ASSOCIATED PROTEIN 11 HOMOLOG"/>
    <property type="match status" value="1"/>
</dbReference>
<dbReference type="Pfam" id="PF12451">
    <property type="entry name" value="VPS11_C"/>
    <property type="match status" value="1"/>
</dbReference>
<evidence type="ECO:0000256" key="1">
    <source>
        <dbReference type="ARBA" id="ARBA00007070"/>
    </source>
</evidence>
<feature type="compositionally biased region" description="Polar residues" evidence="12">
    <location>
        <begin position="1025"/>
        <end position="1034"/>
    </location>
</feature>
<evidence type="ECO:0000256" key="9">
    <source>
        <dbReference type="PROSITE-ProRule" id="PRU00175"/>
    </source>
</evidence>
<dbReference type="InterPro" id="IPR011990">
    <property type="entry name" value="TPR-like_helical_dom_sf"/>
</dbReference>
<evidence type="ECO:0000256" key="2">
    <source>
        <dbReference type="ARBA" id="ARBA00022448"/>
    </source>
</evidence>
<dbReference type="EMBL" id="JAKWBI020000111">
    <property type="protein sequence ID" value="KAJ2902480.1"/>
    <property type="molecule type" value="Genomic_DNA"/>
</dbReference>
<feature type="compositionally biased region" description="Basic residues" evidence="12">
    <location>
        <begin position="1903"/>
        <end position="1913"/>
    </location>
</feature>
<feature type="compositionally biased region" description="Basic and acidic residues" evidence="12">
    <location>
        <begin position="988"/>
        <end position="998"/>
    </location>
</feature>
<dbReference type="InterPro" id="IPR057307">
    <property type="entry name" value="PEP5_VPS11_N"/>
</dbReference>
<evidence type="ECO:0000256" key="5">
    <source>
        <dbReference type="ARBA" id="ARBA00022833"/>
    </source>
</evidence>
<protein>
    <submittedName>
        <fullName evidence="15">Vacuolar membrane protein</fullName>
    </submittedName>
</protein>
<dbReference type="InterPro" id="IPR045864">
    <property type="entry name" value="aa-tRNA-synth_II/BPL/LPL"/>
</dbReference>
<dbReference type="GO" id="GO:0006886">
    <property type="term" value="P:intracellular protein transport"/>
    <property type="evidence" value="ECO:0007669"/>
    <property type="project" value="UniProtKB-UniRule"/>
</dbReference>
<feature type="coiled-coil region" evidence="11">
    <location>
        <begin position="2086"/>
        <end position="2120"/>
    </location>
</feature>
<evidence type="ECO:0000259" key="14">
    <source>
        <dbReference type="PROSITE" id="PS51733"/>
    </source>
</evidence>
<keyword evidence="16" id="KW-1185">Reference proteome</keyword>
<evidence type="ECO:0000256" key="8">
    <source>
        <dbReference type="ARBA" id="ARBA00029433"/>
    </source>
</evidence>
<dbReference type="GO" id="GO:0008270">
    <property type="term" value="F:zinc ion binding"/>
    <property type="evidence" value="ECO:0007669"/>
    <property type="project" value="UniProtKB-KW"/>
</dbReference>
<dbReference type="Pfam" id="PF21948">
    <property type="entry name" value="LplA-B_cat"/>
    <property type="match status" value="1"/>
</dbReference>
<evidence type="ECO:0000259" key="13">
    <source>
        <dbReference type="PROSITE" id="PS50089"/>
    </source>
</evidence>
<accession>A0AAD5WSH6</accession>
<organism evidence="15 16">
    <name type="scientific">Zalerion maritima</name>
    <dbReference type="NCBI Taxonomy" id="339359"/>
    <lineage>
        <taxon>Eukaryota</taxon>
        <taxon>Fungi</taxon>
        <taxon>Dikarya</taxon>
        <taxon>Ascomycota</taxon>
        <taxon>Pezizomycotina</taxon>
        <taxon>Sordariomycetes</taxon>
        <taxon>Lulworthiomycetidae</taxon>
        <taxon>Lulworthiales</taxon>
        <taxon>Lulworthiaceae</taxon>
        <taxon>Zalerion</taxon>
    </lineage>
</organism>
<feature type="repeat" description="CHCR" evidence="10">
    <location>
        <begin position="1600"/>
        <end position="1748"/>
    </location>
</feature>
<name>A0AAD5WSH6_9PEZI</name>
<dbReference type="Pfam" id="PF23356">
    <property type="entry name" value="TPR_PEP5_VPS11"/>
    <property type="match status" value="2"/>
</dbReference>
<feature type="region of interest" description="Disordered" evidence="12">
    <location>
        <begin position="1142"/>
        <end position="1173"/>
    </location>
</feature>
<comment type="subcellular location">
    <subcellularLocation>
        <location evidence="8">Endomembrane system</location>
        <topology evidence="8">Peripheral membrane protein</topology>
        <orientation evidence="8">Cytoplasmic side</orientation>
    </subcellularLocation>
</comment>
<comment type="similarity">
    <text evidence="1">Belongs to the VPS11 family.</text>
</comment>
<feature type="domain" description="RING-type" evidence="13">
    <location>
        <begin position="2129"/>
        <end position="2187"/>
    </location>
</feature>
<dbReference type="InterPro" id="IPR000547">
    <property type="entry name" value="Clathrin_H-chain/VPS_repeat"/>
</dbReference>
<evidence type="ECO:0000313" key="16">
    <source>
        <dbReference type="Proteomes" id="UP001201980"/>
    </source>
</evidence>
<dbReference type="GO" id="GO:0048284">
    <property type="term" value="P:organelle fusion"/>
    <property type="evidence" value="ECO:0007669"/>
    <property type="project" value="TreeGrafter"/>
</dbReference>
<feature type="compositionally biased region" description="Basic and acidic residues" evidence="12">
    <location>
        <begin position="1142"/>
        <end position="1152"/>
    </location>
</feature>
<dbReference type="InterPro" id="IPR016024">
    <property type="entry name" value="ARM-type_fold"/>
</dbReference>
<dbReference type="SUPFAM" id="SSF50978">
    <property type="entry name" value="WD40 repeat-like"/>
    <property type="match status" value="1"/>
</dbReference>
<feature type="region of interest" description="Disordered" evidence="12">
    <location>
        <begin position="1810"/>
        <end position="1841"/>
    </location>
</feature>